<proteinExistence type="inferred from homology"/>
<evidence type="ECO:0000256" key="1">
    <source>
        <dbReference type="ARBA" id="ARBA00004071"/>
    </source>
</evidence>
<evidence type="ECO:0000256" key="5">
    <source>
        <dbReference type="ARBA" id="ARBA00022801"/>
    </source>
</evidence>
<dbReference type="Proteomes" id="UP000548476">
    <property type="component" value="Unassembled WGS sequence"/>
</dbReference>
<protein>
    <recommendedName>
        <fullName evidence="3">alpha-L-fucosidase</fullName>
        <ecNumber evidence="3">3.2.1.51</ecNumber>
    </recommendedName>
</protein>
<keyword evidence="4" id="KW-0732">Signal</keyword>
<dbReference type="SMART" id="SM00812">
    <property type="entry name" value="Alpha_L_fucos"/>
    <property type="match status" value="1"/>
</dbReference>
<feature type="site" description="May be important for catalysis" evidence="7">
    <location>
        <position position="263"/>
    </location>
</feature>
<dbReference type="PIRSF" id="PIRSF001092">
    <property type="entry name" value="Alpha-L-fucosidase"/>
    <property type="match status" value="1"/>
</dbReference>
<evidence type="ECO:0000256" key="4">
    <source>
        <dbReference type="ARBA" id="ARBA00022729"/>
    </source>
</evidence>
<dbReference type="GO" id="GO:0016139">
    <property type="term" value="P:glycoside catabolic process"/>
    <property type="evidence" value="ECO:0007669"/>
    <property type="project" value="TreeGrafter"/>
</dbReference>
<accession>A0A841FDA4</accession>
<evidence type="ECO:0000256" key="3">
    <source>
        <dbReference type="ARBA" id="ARBA00012662"/>
    </source>
</evidence>
<dbReference type="PANTHER" id="PTHR10030">
    <property type="entry name" value="ALPHA-L-FUCOSIDASE"/>
    <property type="match status" value="1"/>
</dbReference>
<gene>
    <name evidence="9" type="ORF">HNR73_000840</name>
</gene>
<evidence type="ECO:0000313" key="10">
    <source>
        <dbReference type="Proteomes" id="UP000548476"/>
    </source>
</evidence>
<dbReference type="PRINTS" id="PR00741">
    <property type="entry name" value="GLHYDRLASE29"/>
</dbReference>
<dbReference type="InterPro" id="IPR000933">
    <property type="entry name" value="Glyco_hydro_29"/>
</dbReference>
<dbReference type="GO" id="GO:0005764">
    <property type="term" value="C:lysosome"/>
    <property type="evidence" value="ECO:0007669"/>
    <property type="project" value="TreeGrafter"/>
</dbReference>
<dbReference type="InterPro" id="IPR016286">
    <property type="entry name" value="FUC_metazoa-typ"/>
</dbReference>
<keyword evidence="10" id="KW-1185">Reference proteome</keyword>
<sequence>MSEIASLEERSAWFTADRFGLFVHWGVYAAAARHEWVRAREKLTEEQYEPYFEHFDPDLHDPVKWAEDAWNAGMRYFVITTKHHDGFCLFDSELTDYKAASTPYGRDLIGPMVEAFRARGFKVGFYYSLIDWHHPEFPVDLYHPQRDDADYIKATEGRDVTAYADYLHGQVRELLTNYGRIDLMWFDFSYEGRGFNAKGPKEWRSAELMAMCRELQPHILINNRLGLGIGQGPDTADFTTPEQVQPPGHENEFAGSAVPWEACQTLNGSWGYDRDNLDWKPPGMLVRMLLDTVSKGGNMLLNVGPTGRGEFDPRARDALAGVGEWMRLHEPAIRGAGRSSFVPPADCRYTQRGNRLYLHILSWPMKHLHLAGLAGKVAYARFLHDHSEVKRVEYNPANPFHNHLKGLPEGTLTLSLPTVAPAVEVPVVELILTD</sequence>
<evidence type="ECO:0000256" key="6">
    <source>
        <dbReference type="ARBA" id="ARBA00023295"/>
    </source>
</evidence>
<dbReference type="GO" id="GO:0004560">
    <property type="term" value="F:alpha-L-fucosidase activity"/>
    <property type="evidence" value="ECO:0007669"/>
    <property type="project" value="UniProtKB-EC"/>
</dbReference>
<dbReference type="InterPro" id="IPR057739">
    <property type="entry name" value="Glyco_hydro_29_N"/>
</dbReference>
<dbReference type="AlphaFoldDB" id="A0A841FDA4"/>
<name>A0A841FDA4_9ACTN</name>
<evidence type="ECO:0000256" key="7">
    <source>
        <dbReference type="PIRSR" id="PIRSR001092-1"/>
    </source>
</evidence>
<reference evidence="9 10" key="1">
    <citation type="submission" date="2020-08" db="EMBL/GenBank/DDBJ databases">
        <title>Genomic Encyclopedia of Type Strains, Phase IV (KMG-IV): sequencing the most valuable type-strain genomes for metagenomic binning, comparative biology and taxonomic classification.</title>
        <authorList>
            <person name="Goeker M."/>
        </authorList>
    </citation>
    <scope>NUCLEOTIDE SEQUENCE [LARGE SCALE GENOMIC DNA]</scope>
    <source>
        <strain evidence="9 10">YIM 65646</strain>
    </source>
</reference>
<keyword evidence="6 9" id="KW-0326">Glycosidase</keyword>
<dbReference type="EMBL" id="JACHGT010000002">
    <property type="protein sequence ID" value="MBB6032993.1"/>
    <property type="molecule type" value="Genomic_DNA"/>
</dbReference>
<comment type="function">
    <text evidence="1">Alpha-L-fucosidase is responsible for hydrolyzing the alpha-1,6-linked fucose joined to the reducing-end N-acetylglucosamine of the carbohydrate moieties of glycoproteins.</text>
</comment>
<organism evidence="9 10">
    <name type="scientific">Phytomonospora endophytica</name>
    <dbReference type="NCBI Taxonomy" id="714109"/>
    <lineage>
        <taxon>Bacteria</taxon>
        <taxon>Bacillati</taxon>
        <taxon>Actinomycetota</taxon>
        <taxon>Actinomycetes</taxon>
        <taxon>Micromonosporales</taxon>
        <taxon>Micromonosporaceae</taxon>
        <taxon>Phytomonospora</taxon>
    </lineage>
</organism>
<dbReference type="GO" id="GO:0006004">
    <property type="term" value="P:fucose metabolic process"/>
    <property type="evidence" value="ECO:0007669"/>
    <property type="project" value="InterPro"/>
</dbReference>
<dbReference type="SUPFAM" id="SSF51445">
    <property type="entry name" value="(Trans)glycosidases"/>
    <property type="match status" value="1"/>
</dbReference>
<dbReference type="InterPro" id="IPR017853">
    <property type="entry name" value="GH"/>
</dbReference>
<evidence type="ECO:0000256" key="2">
    <source>
        <dbReference type="ARBA" id="ARBA00007951"/>
    </source>
</evidence>
<comment type="similarity">
    <text evidence="2">Belongs to the glycosyl hydrolase 29 family.</text>
</comment>
<comment type="caution">
    <text evidence="9">The sequence shown here is derived from an EMBL/GenBank/DDBJ whole genome shotgun (WGS) entry which is preliminary data.</text>
</comment>
<dbReference type="RefSeq" id="WP_184785915.1">
    <property type="nucleotide sequence ID" value="NZ_BONT01000020.1"/>
</dbReference>
<dbReference type="PANTHER" id="PTHR10030:SF37">
    <property type="entry name" value="ALPHA-L-FUCOSIDASE-RELATED"/>
    <property type="match status" value="1"/>
</dbReference>
<keyword evidence="5 9" id="KW-0378">Hydrolase</keyword>
<evidence type="ECO:0000313" key="9">
    <source>
        <dbReference type="EMBL" id="MBB6032993.1"/>
    </source>
</evidence>
<dbReference type="Gene3D" id="3.20.20.80">
    <property type="entry name" value="Glycosidases"/>
    <property type="match status" value="1"/>
</dbReference>
<dbReference type="Pfam" id="PF01120">
    <property type="entry name" value="Alpha_L_fucos"/>
    <property type="match status" value="1"/>
</dbReference>
<dbReference type="EC" id="3.2.1.51" evidence="3"/>
<feature type="domain" description="Glycoside hydrolase family 29 N-terminal" evidence="8">
    <location>
        <begin position="6"/>
        <end position="328"/>
    </location>
</feature>
<evidence type="ECO:0000259" key="8">
    <source>
        <dbReference type="Pfam" id="PF01120"/>
    </source>
</evidence>